<keyword evidence="3" id="KW-1185">Reference proteome</keyword>
<feature type="compositionally biased region" description="Low complexity" evidence="1">
    <location>
        <begin position="157"/>
        <end position="193"/>
    </location>
</feature>
<accession>A0A1E7LSJ7</accession>
<evidence type="ECO:0000256" key="1">
    <source>
        <dbReference type="SAM" id="MobiDB-lite"/>
    </source>
</evidence>
<dbReference type="AlphaFoldDB" id="A0A1E7LSJ7"/>
<dbReference type="RefSeq" id="WP_032786115.1">
    <property type="nucleotide sequence ID" value="NZ_LJGZ01000088.1"/>
</dbReference>
<gene>
    <name evidence="2" type="ORF">AN221_19755</name>
</gene>
<sequence length="193" mass="19956">MNTTPVSDARALRTAAENFDALRGKLPIPGDPHRGPDSVTVAKQISELGKRITALGDEILIRTVSPDLDAHTARVISDFAAAVEPAGEVASALGSVAHQLSFLERTEHMRDQPDAMDAREAATLVIGDALGLADASLRDASYSLYAAAAAAPPPPRQLRAALSRSTTAAPLPAAAPSTVPPAAVAPSRTTRGR</sequence>
<evidence type="ECO:0000313" key="3">
    <source>
        <dbReference type="Proteomes" id="UP000175971"/>
    </source>
</evidence>
<evidence type="ECO:0000313" key="2">
    <source>
        <dbReference type="EMBL" id="OEV19150.1"/>
    </source>
</evidence>
<dbReference type="GeneID" id="91291866"/>
<reference evidence="2 3" key="1">
    <citation type="journal article" date="2016" name="Front. Microbiol.">
        <title>Comparative Genomics Analysis of Streptomyces Species Reveals Their Adaptation to the Marine Environment and Their Diversity at the Genomic Level.</title>
        <authorList>
            <person name="Tian X."/>
            <person name="Zhang Z."/>
            <person name="Yang T."/>
            <person name="Chen M."/>
            <person name="Li J."/>
            <person name="Chen F."/>
            <person name="Yang J."/>
            <person name="Li W."/>
            <person name="Zhang B."/>
            <person name="Zhang Z."/>
            <person name="Wu J."/>
            <person name="Zhang C."/>
            <person name="Long L."/>
            <person name="Xiao J."/>
        </authorList>
    </citation>
    <scope>NUCLEOTIDE SEQUENCE [LARGE SCALE GENOMIC DNA]</scope>
    <source>
        <strain evidence="2 3">SCSIO M10372</strain>
    </source>
</reference>
<proteinExistence type="predicted"/>
<protein>
    <submittedName>
        <fullName evidence="2">Uncharacterized protein</fullName>
    </submittedName>
</protein>
<organism evidence="2 3">
    <name type="scientific">Streptomyces nanshensis</name>
    <dbReference type="NCBI Taxonomy" id="518642"/>
    <lineage>
        <taxon>Bacteria</taxon>
        <taxon>Bacillati</taxon>
        <taxon>Actinomycetota</taxon>
        <taxon>Actinomycetes</taxon>
        <taxon>Kitasatosporales</taxon>
        <taxon>Streptomycetaceae</taxon>
        <taxon>Streptomyces</taxon>
    </lineage>
</organism>
<dbReference type="EMBL" id="LJGZ01000088">
    <property type="protein sequence ID" value="OEV19150.1"/>
    <property type="molecule type" value="Genomic_DNA"/>
</dbReference>
<dbReference type="OrthoDB" id="4213699at2"/>
<dbReference type="PATRIC" id="fig|518642.7.peg.730"/>
<feature type="region of interest" description="Disordered" evidence="1">
    <location>
        <begin position="152"/>
        <end position="193"/>
    </location>
</feature>
<dbReference type="Proteomes" id="UP000175971">
    <property type="component" value="Unassembled WGS sequence"/>
</dbReference>
<comment type="caution">
    <text evidence="2">The sequence shown here is derived from an EMBL/GenBank/DDBJ whole genome shotgun (WGS) entry which is preliminary data.</text>
</comment>
<name>A0A1E7LSJ7_9ACTN</name>